<comment type="caution">
    <text evidence="2">The sequence shown here is derived from an EMBL/GenBank/DDBJ whole genome shotgun (WGS) entry which is preliminary data.</text>
</comment>
<evidence type="ECO:0000256" key="1">
    <source>
        <dbReference type="SAM" id="SignalP"/>
    </source>
</evidence>
<organism evidence="2 3">
    <name type="scientific">Holothuria leucospilota</name>
    <name type="common">Black long sea cucumber</name>
    <name type="synonym">Mertensiothuria leucospilota</name>
    <dbReference type="NCBI Taxonomy" id="206669"/>
    <lineage>
        <taxon>Eukaryota</taxon>
        <taxon>Metazoa</taxon>
        <taxon>Echinodermata</taxon>
        <taxon>Eleutherozoa</taxon>
        <taxon>Echinozoa</taxon>
        <taxon>Holothuroidea</taxon>
        <taxon>Aspidochirotacea</taxon>
        <taxon>Aspidochirotida</taxon>
        <taxon>Holothuriidae</taxon>
        <taxon>Holothuria</taxon>
    </lineage>
</organism>
<keyword evidence="1" id="KW-0732">Signal</keyword>
<dbReference type="OrthoDB" id="8936366at2759"/>
<evidence type="ECO:0008006" key="4">
    <source>
        <dbReference type="Google" id="ProtNLM"/>
    </source>
</evidence>
<dbReference type="EMBL" id="JAIZAY010000004">
    <property type="protein sequence ID" value="KAJ8043773.1"/>
    <property type="molecule type" value="Genomic_DNA"/>
</dbReference>
<feature type="chain" id="PRO_5040328135" description="Secreted protein" evidence="1">
    <location>
        <begin position="16"/>
        <end position="102"/>
    </location>
</feature>
<dbReference type="Proteomes" id="UP001152320">
    <property type="component" value="Chromosome 4"/>
</dbReference>
<accession>A0A9Q1CE30</accession>
<proteinExistence type="predicted"/>
<evidence type="ECO:0000313" key="3">
    <source>
        <dbReference type="Proteomes" id="UP001152320"/>
    </source>
</evidence>
<gene>
    <name evidence="2" type="ORF">HOLleu_11030</name>
</gene>
<protein>
    <recommendedName>
        <fullName evidence="4">Secreted protein</fullName>
    </recommendedName>
</protein>
<evidence type="ECO:0000313" key="2">
    <source>
        <dbReference type="EMBL" id="KAJ8043773.1"/>
    </source>
</evidence>
<reference evidence="2" key="1">
    <citation type="submission" date="2021-10" db="EMBL/GenBank/DDBJ databases">
        <title>Tropical sea cucumber genome reveals ecological adaptation and Cuvierian tubules defense mechanism.</title>
        <authorList>
            <person name="Chen T."/>
        </authorList>
    </citation>
    <scope>NUCLEOTIDE SEQUENCE</scope>
    <source>
        <strain evidence="2">Nanhai2018</strain>
        <tissue evidence="2">Muscle</tissue>
    </source>
</reference>
<sequence length="102" mass="11628">MIILLLLFSRSTGLALHGQAPRYISELVIPFTPARHLRSQNANLLIETRFKSNCYGDRAFSRFAPRLWNSMPHGLGKCSSLSCFKKHLKTYLFQSAFKVPTI</sequence>
<name>A0A9Q1CE30_HOLLE</name>
<keyword evidence="3" id="KW-1185">Reference proteome</keyword>
<feature type="signal peptide" evidence="1">
    <location>
        <begin position="1"/>
        <end position="15"/>
    </location>
</feature>
<dbReference type="AlphaFoldDB" id="A0A9Q1CE30"/>